<feature type="transmembrane region" description="Helical" evidence="1">
    <location>
        <begin position="309"/>
        <end position="326"/>
    </location>
</feature>
<evidence type="ECO:0000313" key="3">
    <source>
        <dbReference type="Proteomes" id="UP000239872"/>
    </source>
</evidence>
<dbReference type="Gene3D" id="1.25.40.10">
    <property type="entry name" value="Tetratricopeptide repeat domain"/>
    <property type="match status" value="1"/>
</dbReference>
<dbReference type="GO" id="GO:0000030">
    <property type="term" value="F:mannosyltransferase activity"/>
    <property type="evidence" value="ECO:0007669"/>
    <property type="project" value="TreeGrafter"/>
</dbReference>
<keyword evidence="3" id="KW-1185">Reference proteome</keyword>
<feature type="transmembrane region" description="Helical" evidence="1">
    <location>
        <begin position="333"/>
        <end position="352"/>
    </location>
</feature>
<feature type="transmembrane region" description="Helical" evidence="1">
    <location>
        <begin position="364"/>
        <end position="382"/>
    </location>
</feature>
<dbReference type="Proteomes" id="UP000239872">
    <property type="component" value="Unassembled WGS sequence"/>
</dbReference>
<feature type="transmembrane region" description="Helical" evidence="1">
    <location>
        <begin position="115"/>
        <end position="136"/>
    </location>
</feature>
<accession>A0A2S7SYB9</accession>
<feature type="transmembrane region" description="Helical" evidence="1">
    <location>
        <begin position="240"/>
        <end position="256"/>
    </location>
</feature>
<keyword evidence="1" id="KW-0472">Membrane</keyword>
<dbReference type="SUPFAM" id="SSF81901">
    <property type="entry name" value="HCP-like"/>
    <property type="match status" value="1"/>
</dbReference>
<dbReference type="PANTHER" id="PTHR44216">
    <property type="entry name" value="PROTEIN O-MANNOSYL-TRANSFERASE TMTC2"/>
    <property type="match status" value="1"/>
</dbReference>
<feature type="transmembrane region" description="Helical" evidence="1">
    <location>
        <begin position="389"/>
        <end position="407"/>
    </location>
</feature>
<keyword evidence="1" id="KW-1133">Transmembrane helix</keyword>
<dbReference type="OrthoDB" id="1100887at2"/>
<dbReference type="EMBL" id="PPSL01000002">
    <property type="protein sequence ID" value="PQJ11526.1"/>
    <property type="molecule type" value="Genomic_DNA"/>
</dbReference>
<feature type="transmembrane region" description="Helical" evidence="1">
    <location>
        <begin position="32"/>
        <end position="50"/>
    </location>
</feature>
<dbReference type="PANTHER" id="PTHR44216:SF3">
    <property type="entry name" value="PROTEIN O-MANNOSYL-TRANSFERASE TMTC2"/>
    <property type="match status" value="1"/>
</dbReference>
<gene>
    <name evidence="2" type="ORF">CJD36_006910</name>
</gene>
<feature type="transmembrane region" description="Helical" evidence="1">
    <location>
        <begin position="202"/>
        <end position="228"/>
    </location>
</feature>
<sequence>MKHNTAQKQPGRAIVKGDVQKKGTFPQNNGQIIVNLPVLWLALAALLVYVRTIGFGFTELDDSIFIREFHEYNENLANLATSFHRGLFDAIKDPYFRPVFLDSMVVNYLFAKQNILGYHLVNVALHVGSVIMLYNVFVRLRIRKLHSFIITLMFAVHPVLCQAVAWIPGRNDTLLALFSFSFFYYAIDYSDFGKIKDLLLSILFLLIAYFTKESAVFVPVVAFVMFVLVIGDKWISKNKMVLYGSWVACFLIWYAVRSQASNIQAGNNPNIGIMVTDFIHRLPLIPQYIGKILLPVNQSVFPMQEDTSMKYGIIAIIMLAASLFLSKNVNWKIVIAGAVIFMLFLIPALLVPNNLNEQTFEHRLYLPIIGILIIFTETFLFKRLIDSQTVLYGSILCVVFSGMNFAYQGNFSSPYIFWTNAVETSPHSAYAAMMLGAREDNLAKSYELFHRSYKLDPKQKYINYYYGMMLQKQDSVIASEPYLLAEKANTDFVEVDFYLARVAMTKNDTTGAMNYLKSYLKRMPTSEPANNNLLLMYINKGQIAEAKAHTAHMSQMGMRVPDEIVRILNGVH</sequence>
<dbReference type="RefSeq" id="WP_105038406.1">
    <property type="nucleotide sequence ID" value="NZ_PPSL01000002.1"/>
</dbReference>
<organism evidence="2 3">
    <name type="scientific">Flavipsychrobacter stenotrophus</name>
    <dbReference type="NCBI Taxonomy" id="2077091"/>
    <lineage>
        <taxon>Bacteria</taxon>
        <taxon>Pseudomonadati</taxon>
        <taxon>Bacteroidota</taxon>
        <taxon>Chitinophagia</taxon>
        <taxon>Chitinophagales</taxon>
        <taxon>Chitinophagaceae</taxon>
        <taxon>Flavipsychrobacter</taxon>
    </lineage>
</organism>
<evidence type="ECO:0000256" key="1">
    <source>
        <dbReference type="SAM" id="Phobius"/>
    </source>
</evidence>
<dbReference type="InterPro" id="IPR011990">
    <property type="entry name" value="TPR-like_helical_dom_sf"/>
</dbReference>
<feature type="transmembrane region" description="Helical" evidence="1">
    <location>
        <begin position="148"/>
        <end position="167"/>
    </location>
</feature>
<name>A0A2S7SYB9_9BACT</name>
<dbReference type="AlphaFoldDB" id="A0A2S7SYB9"/>
<dbReference type="GO" id="GO:0035269">
    <property type="term" value="P:protein O-linked glycosylation via mannose"/>
    <property type="evidence" value="ECO:0007669"/>
    <property type="project" value="TreeGrafter"/>
</dbReference>
<evidence type="ECO:0000313" key="2">
    <source>
        <dbReference type="EMBL" id="PQJ11526.1"/>
    </source>
</evidence>
<comment type="caution">
    <text evidence="2">The sequence shown here is derived from an EMBL/GenBank/DDBJ whole genome shotgun (WGS) entry which is preliminary data.</text>
</comment>
<reference evidence="2 3" key="1">
    <citation type="submission" date="2018-01" db="EMBL/GenBank/DDBJ databases">
        <title>A novel member of the phylum Bacteroidetes isolated from glacier ice.</title>
        <authorList>
            <person name="Liu Q."/>
            <person name="Xin Y.-H."/>
        </authorList>
    </citation>
    <scope>NUCLEOTIDE SEQUENCE [LARGE SCALE GENOMIC DNA]</scope>
    <source>
        <strain evidence="2 3">RB1R16</strain>
    </source>
</reference>
<dbReference type="InterPro" id="IPR052384">
    <property type="entry name" value="TMTC_O-mannosyltransferase"/>
</dbReference>
<proteinExistence type="predicted"/>
<protein>
    <submittedName>
        <fullName evidence="2">Uncharacterized protein</fullName>
    </submittedName>
</protein>
<keyword evidence="1" id="KW-0812">Transmembrane</keyword>